<evidence type="ECO:0000313" key="2">
    <source>
        <dbReference type="Proteomes" id="UP000790709"/>
    </source>
</evidence>
<dbReference type="Proteomes" id="UP000790709">
    <property type="component" value="Unassembled WGS sequence"/>
</dbReference>
<protein>
    <submittedName>
        <fullName evidence="1">Uncharacterized protein</fullName>
    </submittedName>
</protein>
<keyword evidence="2" id="KW-1185">Reference proteome</keyword>
<evidence type="ECO:0000313" key="1">
    <source>
        <dbReference type="EMBL" id="KAH7924675.1"/>
    </source>
</evidence>
<name>A0ACB8BFR4_9AGAM</name>
<gene>
    <name evidence="1" type="ORF">BV22DRAFT_1129647</name>
</gene>
<sequence>MAASGGVRTSFDDADDELLAKFIATYNPAKQGRSGNAIYQRLVDNMVDVACTFPQADGRWNWSQHHTWQAWRNRYVKNTDWFDRRILKYQKKHGIDSVTGKPPRAGAASNVKLAARGEKSVDEGDANAAGPSNSTQSKKRRVPRSGDAGTPETNTAKRIKVEIDEVETATQDPLRNGCPIGASNRGETVINSEVDHTALLDIAAGPSGTVSHEAEEKTHNGECTNSPHRSPSTRSPERMPESAPGANPELEERHNHTHVDVHIPEGQADLNYRSQVNGIPPVQASVLPPVTPPKAQGTTSTSSHAQPYTSVLNIPPSPARRTDTLALPSSPPSPQPQSHTKPKLALKPRRPVERYPSEFYASLSPTPSGTQERAEGNRRRVLPRSVEGHFGHSIVDRRGRPRTGVYQSDDESDGDGRDDMAQRQLKVEMAQPWPPARGTAMRPSQGVKMASAVGPKGKEKARSEQLGEQANPRADVPTQATASSSRAHPELAEPARHHAFSQPGPMVPAAHPRTHHPFSQVDAPPPPIPIPNGRSGQSYGPESPLKSRSRQGRRMVMTQFIERNAAQKPPDSVQRADDVLAASGSSTAMPQPMDHPGIWNTRVQPAKPFKFPAPRESTRSPFRVPALPASTSRPDKGKGRAKVPPITDSNHRRQTFGGYADIPDIDLAAELLRSQSSQSLTSRRPRQSLPAYLTSPGSYLAANASISSSANLSLSGLVSPSSIHPSDRDLSALVGFEALIKGISKNHGYTENIVLEVYNRVENLKEADEVLHKMKMAAADRGEIEIRKKQESREWAWGGGDRTRNEDWSRARVKRRESLDYEPASVDGEGSEYEPPSTSRAARYKRMSIPAYISSPPEQEDGDEAEVESMVDIAGDGMPGQSWIESTPAASAPAPAPVISAEAEESAVPPTWSEEEDRMARSGSEEALKKLEERVGKGSLRRRIVRLLQ</sequence>
<accession>A0ACB8BFR4</accession>
<proteinExistence type="predicted"/>
<reference evidence="1" key="1">
    <citation type="journal article" date="2021" name="New Phytol.">
        <title>Evolutionary innovations through gain and loss of genes in the ectomycorrhizal Boletales.</title>
        <authorList>
            <person name="Wu G."/>
            <person name="Miyauchi S."/>
            <person name="Morin E."/>
            <person name="Kuo A."/>
            <person name="Drula E."/>
            <person name="Varga T."/>
            <person name="Kohler A."/>
            <person name="Feng B."/>
            <person name="Cao Y."/>
            <person name="Lipzen A."/>
            <person name="Daum C."/>
            <person name="Hundley H."/>
            <person name="Pangilinan J."/>
            <person name="Johnson J."/>
            <person name="Barry K."/>
            <person name="LaButti K."/>
            <person name="Ng V."/>
            <person name="Ahrendt S."/>
            <person name="Min B."/>
            <person name="Choi I.G."/>
            <person name="Park H."/>
            <person name="Plett J.M."/>
            <person name="Magnuson J."/>
            <person name="Spatafora J.W."/>
            <person name="Nagy L.G."/>
            <person name="Henrissat B."/>
            <person name="Grigoriev I.V."/>
            <person name="Yang Z.L."/>
            <person name="Xu J."/>
            <person name="Martin F.M."/>
        </authorList>
    </citation>
    <scope>NUCLEOTIDE SEQUENCE</scope>
    <source>
        <strain evidence="1">KUC20120723A-06</strain>
    </source>
</reference>
<organism evidence="1 2">
    <name type="scientific">Leucogyrophana mollusca</name>
    <dbReference type="NCBI Taxonomy" id="85980"/>
    <lineage>
        <taxon>Eukaryota</taxon>
        <taxon>Fungi</taxon>
        <taxon>Dikarya</taxon>
        <taxon>Basidiomycota</taxon>
        <taxon>Agaricomycotina</taxon>
        <taxon>Agaricomycetes</taxon>
        <taxon>Agaricomycetidae</taxon>
        <taxon>Boletales</taxon>
        <taxon>Boletales incertae sedis</taxon>
        <taxon>Leucogyrophana</taxon>
    </lineage>
</organism>
<dbReference type="EMBL" id="MU266419">
    <property type="protein sequence ID" value="KAH7924675.1"/>
    <property type="molecule type" value="Genomic_DNA"/>
</dbReference>
<comment type="caution">
    <text evidence="1">The sequence shown here is derived from an EMBL/GenBank/DDBJ whole genome shotgun (WGS) entry which is preliminary data.</text>
</comment>